<protein>
    <recommendedName>
        <fullName evidence="1">Reverse transcriptase/retrotransposon-derived protein RNase H-like domain-containing protein</fullName>
    </recommendedName>
</protein>
<dbReference type="Pfam" id="PF17919">
    <property type="entry name" value="RT_RNaseH_2"/>
    <property type="match status" value="1"/>
</dbReference>
<comment type="caution">
    <text evidence="2">The sequence shown here is derived from an EMBL/GenBank/DDBJ whole genome shotgun (WGS) entry which is preliminary data.</text>
</comment>
<dbReference type="InterPro" id="IPR041577">
    <property type="entry name" value="RT_RNaseH_2"/>
</dbReference>
<evidence type="ECO:0000313" key="3">
    <source>
        <dbReference type="Proteomes" id="UP000824469"/>
    </source>
</evidence>
<dbReference type="InterPro" id="IPR043502">
    <property type="entry name" value="DNA/RNA_pol_sf"/>
</dbReference>
<dbReference type="EMBL" id="JAHRHJ020000007">
    <property type="protein sequence ID" value="KAH9308375.1"/>
    <property type="molecule type" value="Genomic_DNA"/>
</dbReference>
<dbReference type="PANTHER" id="PTHR34072">
    <property type="entry name" value="ENZYMATIC POLYPROTEIN-RELATED"/>
    <property type="match status" value="1"/>
</dbReference>
<name>A0AA38L1H5_TAXCH</name>
<evidence type="ECO:0000259" key="1">
    <source>
        <dbReference type="Pfam" id="PF17919"/>
    </source>
</evidence>
<accession>A0AA38L1H5</accession>
<feature type="non-terminal residue" evidence="2">
    <location>
        <position position="1"/>
    </location>
</feature>
<organism evidence="2 3">
    <name type="scientific">Taxus chinensis</name>
    <name type="common">Chinese yew</name>
    <name type="synonym">Taxus wallichiana var. chinensis</name>
    <dbReference type="NCBI Taxonomy" id="29808"/>
    <lineage>
        <taxon>Eukaryota</taxon>
        <taxon>Viridiplantae</taxon>
        <taxon>Streptophyta</taxon>
        <taxon>Embryophyta</taxon>
        <taxon>Tracheophyta</taxon>
        <taxon>Spermatophyta</taxon>
        <taxon>Pinopsida</taxon>
        <taxon>Pinidae</taxon>
        <taxon>Conifers II</taxon>
        <taxon>Cupressales</taxon>
        <taxon>Taxaceae</taxon>
        <taxon>Taxus</taxon>
    </lineage>
</organism>
<reference evidence="2 3" key="1">
    <citation type="journal article" date="2021" name="Nat. Plants">
        <title>The Taxus genome provides insights into paclitaxel biosynthesis.</title>
        <authorList>
            <person name="Xiong X."/>
            <person name="Gou J."/>
            <person name="Liao Q."/>
            <person name="Li Y."/>
            <person name="Zhou Q."/>
            <person name="Bi G."/>
            <person name="Li C."/>
            <person name="Du R."/>
            <person name="Wang X."/>
            <person name="Sun T."/>
            <person name="Guo L."/>
            <person name="Liang H."/>
            <person name="Lu P."/>
            <person name="Wu Y."/>
            <person name="Zhang Z."/>
            <person name="Ro D.K."/>
            <person name="Shang Y."/>
            <person name="Huang S."/>
            <person name="Yan J."/>
        </authorList>
    </citation>
    <scope>NUCLEOTIDE SEQUENCE [LARGE SCALE GENOMIC DNA]</scope>
    <source>
        <strain evidence="2">Ta-2019</strain>
    </source>
</reference>
<sequence length="67" mass="7296">LTSALVLKILDPNGNFLVVTDASREGLGGVLLQDMHVVAFESMKLRVHEVNYAPHDLELAAIVDVLQ</sequence>
<dbReference type="Proteomes" id="UP000824469">
    <property type="component" value="Unassembled WGS sequence"/>
</dbReference>
<feature type="non-terminal residue" evidence="2">
    <location>
        <position position="67"/>
    </location>
</feature>
<dbReference type="AlphaFoldDB" id="A0AA38L1H5"/>
<dbReference type="SUPFAM" id="SSF56672">
    <property type="entry name" value="DNA/RNA polymerases"/>
    <property type="match status" value="1"/>
</dbReference>
<feature type="domain" description="Reverse transcriptase/retrotransposon-derived protein RNase H-like" evidence="1">
    <location>
        <begin position="1"/>
        <end position="67"/>
    </location>
</feature>
<proteinExistence type="predicted"/>
<gene>
    <name evidence="2" type="ORF">KI387_036286</name>
</gene>
<dbReference type="PANTHER" id="PTHR34072:SF52">
    <property type="entry name" value="RIBONUCLEASE H"/>
    <property type="match status" value="1"/>
</dbReference>
<evidence type="ECO:0000313" key="2">
    <source>
        <dbReference type="EMBL" id="KAH9308375.1"/>
    </source>
</evidence>
<keyword evidence="3" id="KW-1185">Reference proteome</keyword>